<dbReference type="AlphaFoldDB" id="A0A061GGI7"/>
<evidence type="ECO:0000256" key="9">
    <source>
        <dbReference type="ARBA" id="ARBA00023016"/>
    </source>
</evidence>
<dbReference type="eggNOG" id="KOG4197">
    <property type="taxonomic scope" value="Eukaryota"/>
</dbReference>
<keyword evidence="6" id="KW-0677">Repeat</keyword>
<dbReference type="InterPro" id="IPR011990">
    <property type="entry name" value="TPR-like_helical_dom_sf"/>
</dbReference>
<comment type="subunit">
    <text evidence="4">Homotrimer.</text>
</comment>
<keyword evidence="13" id="KW-0539">Nucleus</keyword>
<keyword evidence="19" id="KW-1185">Reference proteome</keyword>
<evidence type="ECO:0000256" key="13">
    <source>
        <dbReference type="ARBA" id="ARBA00023242"/>
    </source>
</evidence>
<dbReference type="FunFam" id="1.10.10.10:FF:000037">
    <property type="entry name" value="Heat stress transcription factor B-4"/>
    <property type="match status" value="1"/>
</dbReference>
<comment type="similarity">
    <text evidence="15">Belongs to the HSF family.</text>
</comment>
<sequence length="679" mass="77538">MSKITTSSLSPRTKGAAPFLWKTYALLEEGEEGAETADDRKKIVSWNAEGTGFVVWSPAEFSELTLPRYFKHNNFSSFIRQLNTYVIGLSMNGQKAEFRCRDLNPGLSGESRQGFKKTSSKRWEFRHEKFQRGCKHMLVEITRKKMEPSVFPAFLKASDEDKANHAEENSCQTLLEENEILRREKVELQTQIAQFKALEVKLLDSLAQHMGNTNHKERRISPLGSPDKSVEPELEDWLKNGKKIRVAELQRIIHDLRKRKRFTQALEVSEWMNKKGICTFSHTEHAVQLDLIGRVRGFLSAESYFDSLKDQDKTDKTYGALLNCYVRQRQTDKSLSHLQKMKDLGFTSSPLTYNGIMCLYTNIGQHEKVPDIMREMKENKVSPDNFSYRICINAYGVMSDLEGMERILKEMESQSHIKMDWNTYAVVANFCIKAGLTERAIDALKKSEQKLDNKDGTAFNHLISLYANLGNKAEVLRLWGLEKASCKRYINKDFITMLQSLVKLDAFEEAEKVLEEWASSGNCYDFRVPSIIIIGYAEKGLHEKSEAMLENLMEKGKVTTPNSWGVVAAGYLDKGQVRKALECMKTALFLTVENKGWRPNLRVITSILEWLGNEGSIQDAEDFVASLRTVIPVDRKMYNALLKATIRDGKGVDKLLDLMKADKIDEDEETKTILAMKSS</sequence>
<protein>
    <submittedName>
        <fullName evidence="18">Tetratricopeptide repeat-like superfamily protein, putative</fullName>
    </submittedName>
</protein>
<evidence type="ECO:0000256" key="5">
    <source>
        <dbReference type="ARBA" id="ARBA00022553"/>
    </source>
</evidence>
<gene>
    <name evidence="18" type="ORF">TCM_029886</name>
</gene>
<dbReference type="Proteomes" id="UP000026915">
    <property type="component" value="Chromosome 6"/>
</dbReference>
<evidence type="ECO:0000256" key="7">
    <source>
        <dbReference type="ARBA" id="ARBA00022946"/>
    </source>
</evidence>
<name>A0A061GGI7_THECC</name>
<evidence type="ECO:0000256" key="8">
    <source>
        <dbReference type="ARBA" id="ARBA00023015"/>
    </source>
</evidence>
<evidence type="ECO:0000256" key="6">
    <source>
        <dbReference type="ARBA" id="ARBA00022737"/>
    </source>
</evidence>
<proteinExistence type="inferred from homology"/>
<comment type="subcellular location">
    <subcellularLocation>
        <location evidence="2">Mitochondrion</location>
    </subcellularLocation>
    <subcellularLocation>
        <location evidence="1">Nucleus</location>
    </subcellularLocation>
</comment>
<dbReference type="InterPro" id="IPR036388">
    <property type="entry name" value="WH-like_DNA-bd_sf"/>
</dbReference>
<evidence type="ECO:0000256" key="2">
    <source>
        <dbReference type="ARBA" id="ARBA00004173"/>
    </source>
</evidence>
<dbReference type="SMART" id="SM00415">
    <property type="entry name" value="HSF"/>
    <property type="match status" value="1"/>
</dbReference>
<dbReference type="SUPFAM" id="SSF48452">
    <property type="entry name" value="TPR-like"/>
    <property type="match status" value="1"/>
</dbReference>
<dbReference type="GO" id="GO:0005634">
    <property type="term" value="C:nucleus"/>
    <property type="evidence" value="ECO:0007669"/>
    <property type="project" value="UniProtKB-SubCell"/>
</dbReference>
<dbReference type="SUPFAM" id="SSF46785">
    <property type="entry name" value="Winged helix' DNA-binding domain"/>
    <property type="match status" value="1"/>
</dbReference>
<dbReference type="PANTHER" id="PTHR45717:SF20">
    <property type="entry name" value="OS07G0598500 PROTEIN"/>
    <property type="match status" value="1"/>
</dbReference>
<evidence type="ECO:0000259" key="17">
    <source>
        <dbReference type="SMART" id="SM00415"/>
    </source>
</evidence>
<feature type="repeat" description="PPR" evidence="14">
    <location>
        <begin position="314"/>
        <end position="348"/>
    </location>
</feature>
<keyword evidence="7" id="KW-0809">Transit peptide</keyword>
<keyword evidence="8" id="KW-0805">Transcription regulation</keyword>
<dbReference type="InterPro" id="IPR000232">
    <property type="entry name" value="HSF_DNA-bd"/>
</dbReference>
<dbReference type="SMR" id="A0A061GGI7"/>
<dbReference type="GO" id="GO:0003729">
    <property type="term" value="F:mRNA binding"/>
    <property type="evidence" value="ECO:0007669"/>
    <property type="project" value="UniProtKB-ARBA"/>
</dbReference>
<keyword evidence="11" id="KW-0496">Mitochondrion</keyword>
<dbReference type="InParanoid" id="A0A061GGI7"/>
<dbReference type="Gene3D" id="1.10.10.10">
    <property type="entry name" value="Winged helix-like DNA-binding domain superfamily/Winged helix DNA-binding domain"/>
    <property type="match status" value="1"/>
</dbReference>
<keyword evidence="16" id="KW-0175">Coiled coil</keyword>
<evidence type="ECO:0000256" key="15">
    <source>
        <dbReference type="RuleBase" id="RU004020"/>
    </source>
</evidence>
<evidence type="ECO:0000256" key="16">
    <source>
        <dbReference type="SAM" id="Coils"/>
    </source>
</evidence>
<keyword evidence="12" id="KW-0804">Transcription</keyword>
<dbReference type="GO" id="GO:0043565">
    <property type="term" value="F:sequence-specific DNA binding"/>
    <property type="evidence" value="ECO:0007669"/>
    <property type="project" value="InterPro"/>
</dbReference>
<dbReference type="Gene3D" id="1.25.40.10">
    <property type="entry name" value="Tetratricopeptide repeat domain"/>
    <property type="match status" value="3"/>
</dbReference>
<feature type="coiled-coil region" evidence="16">
    <location>
        <begin position="164"/>
        <end position="198"/>
    </location>
</feature>
<keyword evidence="5" id="KW-0597">Phosphoprotein</keyword>
<evidence type="ECO:0000256" key="3">
    <source>
        <dbReference type="ARBA" id="ARBA00007626"/>
    </source>
</evidence>
<comment type="similarity">
    <text evidence="3">Belongs to the PPR family. P subfamily.</text>
</comment>
<evidence type="ECO:0000313" key="18">
    <source>
        <dbReference type="EMBL" id="EOY28262.1"/>
    </source>
</evidence>
<evidence type="ECO:0000256" key="10">
    <source>
        <dbReference type="ARBA" id="ARBA00023125"/>
    </source>
</evidence>
<dbReference type="Pfam" id="PF00447">
    <property type="entry name" value="HSF_DNA-bind"/>
    <property type="match status" value="1"/>
</dbReference>
<reference evidence="18 19" key="1">
    <citation type="journal article" date="2013" name="Genome Biol.">
        <title>The genome sequence of the most widely cultivated cacao type and its use to identify candidate genes regulating pod color.</title>
        <authorList>
            <person name="Motamayor J.C."/>
            <person name="Mockaitis K."/>
            <person name="Schmutz J."/>
            <person name="Haiminen N."/>
            <person name="Iii D.L."/>
            <person name="Cornejo O."/>
            <person name="Findley S.D."/>
            <person name="Zheng P."/>
            <person name="Utro F."/>
            <person name="Royaert S."/>
            <person name="Saski C."/>
            <person name="Jenkins J."/>
            <person name="Podicheti R."/>
            <person name="Zhao M."/>
            <person name="Scheffler B.E."/>
            <person name="Stack J.C."/>
            <person name="Feltus F.A."/>
            <person name="Mustiga G.M."/>
            <person name="Amores F."/>
            <person name="Phillips W."/>
            <person name="Marelli J.P."/>
            <person name="May G.D."/>
            <person name="Shapiro H."/>
            <person name="Ma J."/>
            <person name="Bustamante C.D."/>
            <person name="Schnell R.J."/>
            <person name="Main D."/>
            <person name="Gilbert D."/>
            <person name="Parida L."/>
            <person name="Kuhn D.N."/>
        </authorList>
    </citation>
    <scope>NUCLEOTIDE SEQUENCE [LARGE SCALE GENOMIC DNA]</scope>
    <source>
        <strain evidence="19">cv. Matina 1-6</strain>
    </source>
</reference>
<dbReference type="Pfam" id="PF13041">
    <property type="entry name" value="PPR_2"/>
    <property type="match status" value="1"/>
</dbReference>
<dbReference type="GO" id="GO:0003700">
    <property type="term" value="F:DNA-binding transcription factor activity"/>
    <property type="evidence" value="ECO:0007669"/>
    <property type="project" value="InterPro"/>
</dbReference>
<keyword evidence="10" id="KW-0238">DNA-binding</keyword>
<dbReference type="FunFam" id="1.25.40.10:FF:000385">
    <property type="entry name" value="Pentatricopeptide repeat-containing protein mitochondrial"/>
    <property type="match status" value="1"/>
</dbReference>
<evidence type="ECO:0000256" key="11">
    <source>
        <dbReference type="ARBA" id="ARBA00023128"/>
    </source>
</evidence>
<dbReference type="STRING" id="3641.A0A061GGI7"/>
<evidence type="ECO:0000256" key="4">
    <source>
        <dbReference type="ARBA" id="ARBA00011233"/>
    </source>
</evidence>
<evidence type="ECO:0000256" key="14">
    <source>
        <dbReference type="PROSITE-ProRule" id="PRU00708"/>
    </source>
</evidence>
<dbReference type="GO" id="GO:0005739">
    <property type="term" value="C:mitochondrion"/>
    <property type="evidence" value="ECO:0000318"/>
    <property type="project" value="GO_Central"/>
</dbReference>
<dbReference type="EMBL" id="CM001884">
    <property type="protein sequence ID" value="EOY28262.1"/>
    <property type="molecule type" value="Genomic_DNA"/>
</dbReference>
<dbReference type="InterPro" id="IPR002885">
    <property type="entry name" value="PPR_rpt"/>
</dbReference>
<keyword evidence="9" id="KW-0346">Stress response</keyword>
<dbReference type="OMA" id="NIGQHDK"/>
<dbReference type="eggNOG" id="KOG0627">
    <property type="taxonomic scope" value="Eukaryota"/>
</dbReference>
<organism evidence="18 19">
    <name type="scientific">Theobroma cacao</name>
    <name type="common">Cacao</name>
    <name type="synonym">Cocoa</name>
    <dbReference type="NCBI Taxonomy" id="3641"/>
    <lineage>
        <taxon>Eukaryota</taxon>
        <taxon>Viridiplantae</taxon>
        <taxon>Streptophyta</taxon>
        <taxon>Embryophyta</taxon>
        <taxon>Tracheophyta</taxon>
        <taxon>Spermatophyta</taxon>
        <taxon>Magnoliopsida</taxon>
        <taxon>eudicotyledons</taxon>
        <taxon>Gunneridae</taxon>
        <taxon>Pentapetalae</taxon>
        <taxon>rosids</taxon>
        <taxon>malvids</taxon>
        <taxon>Malvales</taxon>
        <taxon>Malvaceae</taxon>
        <taxon>Byttnerioideae</taxon>
        <taxon>Theobroma</taxon>
    </lineage>
</organism>
<dbReference type="HOGENOM" id="CLU_405141_0_0_1"/>
<dbReference type="FunCoup" id="A0A061GGI7">
    <property type="interactions" value="686"/>
</dbReference>
<accession>A0A061GGI7</accession>
<dbReference type="PANTHER" id="PTHR45717">
    <property type="entry name" value="OS12G0527900 PROTEIN"/>
    <property type="match status" value="1"/>
</dbReference>
<dbReference type="NCBIfam" id="TIGR00756">
    <property type="entry name" value="PPR"/>
    <property type="match status" value="2"/>
</dbReference>
<dbReference type="InterPro" id="IPR036390">
    <property type="entry name" value="WH_DNA-bd_sf"/>
</dbReference>
<feature type="domain" description="HSF-type DNA-binding" evidence="17">
    <location>
        <begin position="15"/>
        <end position="144"/>
    </location>
</feature>
<feature type="repeat" description="PPR" evidence="14">
    <location>
        <begin position="349"/>
        <end position="383"/>
    </location>
</feature>
<dbReference type="Pfam" id="PF01535">
    <property type="entry name" value="PPR"/>
    <property type="match status" value="2"/>
</dbReference>
<evidence type="ECO:0000256" key="1">
    <source>
        <dbReference type="ARBA" id="ARBA00004123"/>
    </source>
</evidence>
<evidence type="ECO:0000313" key="19">
    <source>
        <dbReference type="Proteomes" id="UP000026915"/>
    </source>
</evidence>
<dbReference type="PROSITE" id="PS51375">
    <property type="entry name" value="PPR"/>
    <property type="match status" value="2"/>
</dbReference>
<dbReference type="Gramene" id="EOY28262">
    <property type="protein sequence ID" value="EOY28262"/>
    <property type="gene ID" value="TCM_029886"/>
</dbReference>
<evidence type="ECO:0000256" key="12">
    <source>
        <dbReference type="ARBA" id="ARBA00023163"/>
    </source>
</evidence>